<keyword evidence="3" id="KW-1185">Reference proteome</keyword>
<gene>
    <name evidence="1" type="ORF">BBH99_00195</name>
    <name evidence="2" type="ORF">SAMN05444407_101272</name>
</gene>
<dbReference type="AlphaFoldDB" id="A0A1M6VLU6"/>
<reference evidence="2 4" key="2">
    <citation type="submission" date="2016-11" db="EMBL/GenBank/DDBJ databases">
        <authorList>
            <person name="Jaros S."/>
            <person name="Januszkiewicz K."/>
            <person name="Wedrychowicz H."/>
        </authorList>
    </citation>
    <scope>NUCLEOTIDE SEQUENCE [LARGE SCALE GENOMIC DNA]</scope>
    <source>
        <strain evidence="2 4">DSM 27621</strain>
    </source>
</reference>
<name>A0A1M6VLU6_9FLAO</name>
<organism evidence="2 4">
    <name type="scientific">Chryseobacterium contaminans</name>
    <dbReference type="NCBI Taxonomy" id="1423959"/>
    <lineage>
        <taxon>Bacteria</taxon>
        <taxon>Pseudomonadati</taxon>
        <taxon>Bacteroidota</taxon>
        <taxon>Flavobacteriia</taxon>
        <taxon>Flavobacteriales</taxon>
        <taxon>Weeksellaceae</taxon>
        <taxon>Chryseobacterium group</taxon>
        <taxon>Chryseobacterium</taxon>
    </lineage>
</organism>
<dbReference type="OrthoDB" id="9793489at2"/>
<reference evidence="1 3" key="1">
    <citation type="submission" date="2016-07" db="EMBL/GenBank/DDBJ databases">
        <authorList>
            <person name="Jeong J.-J."/>
            <person name="Kim D.W."/>
            <person name="Sang M.K."/>
            <person name="Choi I.-G."/>
            <person name="Kim K.D."/>
        </authorList>
    </citation>
    <scope>NUCLEOTIDE SEQUENCE [LARGE SCALE GENOMIC DNA]</scope>
    <source>
        <strain evidence="1 3">C-26</strain>
    </source>
</reference>
<proteinExistence type="predicted"/>
<dbReference type="Proteomes" id="UP000093508">
    <property type="component" value="Unassembled WGS sequence"/>
</dbReference>
<dbReference type="EMBL" id="FRBM01000001">
    <property type="protein sequence ID" value="SHK82473.1"/>
    <property type="molecule type" value="Genomic_DNA"/>
</dbReference>
<sequence>MKKSILFIAFLMFMNHYSQTSMVEDTKGESALSLGSLSVISVNAKDESLAFSTGWNFSRFEKDPEKMYWGVTLKAKGKNGVFNIIKNKDFQYDGNIGLFIGYLSAPSEYSDALNSSVLDVTMRNTIFSIEFLTSQFKLYNNSSNIKFTDQIYGKGTYGYKIAIGHNGQGSIKNKVPYVFGIQLNGGKKNNSSDLNYIEIGDVSYETDINTNTTREIVRGKVLAYDLKEFRDNLGYFNINSDFGVQVKSRFLFILHWRYSVMQGFKPRYNPGFGFYLTKEGEPTRIVCGIQYQSLDLFNVEKSQKSLGQRSSLNMIAGYSF</sequence>
<accession>A0A1M6VLU6</accession>
<dbReference type="RefSeq" id="WP_066690354.1">
    <property type="nucleotide sequence ID" value="NZ_FRBM01000001.1"/>
</dbReference>
<evidence type="ECO:0000313" key="3">
    <source>
        <dbReference type="Proteomes" id="UP000093508"/>
    </source>
</evidence>
<protein>
    <submittedName>
        <fullName evidence="2">Uncharacterized protein</fullName>
    </submittedName>
</protein>
<evidence type="ECO:0000313" key="4">
    <source>
        <dbReference type="Proteomes" id="UP000184069"/>
    </source>
</evidence>
<dbReference type="Proteomes" id="UP000184069">
    <property type="component" value="Unassembled WGS sequence"/>
</dbReference>
<evidence type="ECO:0000313" key="1">
    <source>
        <dbReference type="EMBL" id="OCA80557.1"/>
    </source>
</evidence>
<evidence type="ECO:0000313" key="2">
    <source>
        <dbReference type="EMBL" id="SHK82473.1"/>
    </source>
</evidence>
<dbReference type="EMBL" id="MAYF01000001">
    <property type="protein sequence ID" value="OCA80557.1"/>
    <property type="molecule type" value="Genomic_DNA"/>
</dbReference>
<dbReference type="STRING" id="1423959.SAMN05444407_101272"/>